<name>A0A542TJI1_9ACTN</name>
<organism evidence="2 3">
    <name type="scientific">Streptomyces puniciscabiei</name>
    <dbReference type="NCBI Taxonomy" id="164348"/>
    <lineage>
        <taxon>Bacteria</taxon>
        <taxon>Bacillati</taxon>
        <taxon>Actinomycetota</taxon>
        <taxon>Actinomycetes</taxon>
        <taxon>Kitasatosporales</taxon>
        <taxon>Streptomycetaceae</taxon>
        <taxon>Streptomyces</taxon>
    </lineage>
</organism>
<gene>
    <name evidence="2" type="ORF">FB563_7044</name>
</gene>
<feature type="region of interest" description="Disordered" evidence="1">
    <location>
        <begin position="118"/>
        <end position="139"/>
    </location>
</feature>
<dbReference type="EMBL" id="VFNX01000002">
    <property type="protein sequence ID" value="TQK86887.1"/>
    <property type="molecule type" value="Genomic_DNA"/>
</dbReference>
<feature type="region of interest" description="Disordered" evidence="1">
    <location>
        <begin position="241"/>
        <end position="289"/>
    </location>
</feature>
<protein>
    <submittedName>
        <fullName evidence="2">Uncharacterized protein</fullName>
    </submittedName>
</protein>
<evidence type="ECO:0000313" key="2">
    <source>
        <dbReference type="EMBL" id="TQK86887.1"/>
    </source>
</evidence>
<feature type="compositionally biased region" description="Polar residues" evidence="1">
    <location>
        <begin position="89"/>
        <end position="100"/>
    </location>
</feature>
<dbReference type="AlphaFoldDB" id="A0A542TJI1"/>
<sequence>MTTSTSSAAAPAFGFRVTGPGAAARHDRMASGIRRVRGTGPRVSELGGGDFFECGAAVCSQGADVAGEVGQGGGSVRDRRRAPRHGTAPSPSAAATQVESEMTAGFGEQVPTVEPAAAVHHGHSRGDVDGRQGDIDHGGDPARIAAAAARAYSRLGCSSGVLTSAVRPLVHRDDRAPGAGRPQCFLRRFDIERTFRLLKQTLGWTKPRLRSSEAADRWTWLVIAPYAQLRLARPLATDLRRPWEKPTESTSSRPPASAERSGTCTREDRLPGWCTETDLPRPRQAARLE</sequence>
<comment type="caution">
    <text evidence="2">The sequence shown here is derived from an EMBL/GenBank/DDBJ whole genome shotgun (WGS) entry which is preliminary data.</text>
</comment>
<evidence type="ECO:0000256" key="1">
    <source>
        <dbReference type="SAM" id="MobiDB-lite"/>
    </source>
</evidence>
<feature type="compositionally biased region" description="Basic and acidic residues" evidence="1">
    <location>
        <begin position="278"/>
        <end position="289"/>
    </location>
</feature>
<feature type="region of interest" description="Disordered" evidence="1">
    <location>
        <begin position="67"/>
        <end position="100"/>
    </location>
</feature>
<feature type="compositionally biased region" description="Basic and acidic residues" evidence="1">
    <location>
        <begin position="124"/>
        <end position="139"/>
    </location>
</feature>
<keyword evidence="3" id="KW-1185">Reference proteome</keyword>
<dbReference type="Proteomes" id="UP000318103">
    <property type="component" value="Unassembled WGS sequence"/>
</dbReference>
<feature type="compositionally biased region" description="Polar residues" evidence="1">
    <location>
        <begin position="248"/>
        <end position="264"/>
    </location>
</feature>
<reference evidence="2 3" key="1">
    <citation type="submission" date="2019-06" db="EMBL/GenBank/DDBJ databases">
        <title>Sequencing the genomes of 1000 actinobacteria strains.</title>
        <authorList>
            <person name="Klenk H.-P."/>
        </authorList>
    </citation>
    <scope>NUCLEOTIDE SEQUENCE [LARGE SCALE GENOMIC DNA]</scope>
    <source>
        <strain evidence="2 3">DSM 41929</strain>
    </source>
</reference>
<proteinExistence type="predicted"/>
<accession>A0A542TJI1</accession>
<evidence type="ECO:0000313" key="3">
    <source>
        <dbReference type="Proteomes" id="UP000318103"/>
    </source>
</evidence>